<dbReference type="InterPro" id="IPR037925">
    <property type="entry name" value="FlgE/F/G-like"/>
</dbReference>
<gene>
    <name evidence="8" type="primary">flgF</name>
    <name evidence="8" type="ORF">JFN93_08880</name>
</gene>
<feature type="domain" description="Flagellar hook protein FlgE/F/G-like D1" evidence="7">
    <location>
        <begin position="84"/>
        <end position="146"/>
    </location>
</feature>
<dbReference type="RefSeq" id="WP_199383705.1">
    <property type="nucleotide sequence ID" value="NZ_JAEMHM010000006.1"/>
</dbReference>
<accession>A0A8J7INJ9</accession>
<dbReference type="PANTHER" id="PTHR30435">
    <property type="entry name" value="FLAGELLAR PROTEIN"/>
    <property type="match status" value="1"/>
</dbReference>
<organism evidence="8 9">
    <name type="scientific">Geomesophilobacter sediminis</name>
    <dbReference type="NCBI Taxonomy" id="2798584"/>
    <lineage>
        <taxon>Bacteria</taxon>
        <taxon>Pseudomonadati</taxon>
        <taxon>Thermodesulfobacteriota</taxon>
        <taxon>Desulfuromonadia</taxon>
        <taxon>Geobacterales</taxon>
        <taxon>Geobacteraceae</taxon>
        <taxon>Geomesophilobacter</taxon>
    </lineage>
</organism>
<keyword evidence="3 4" id="KW-0975">Bacterial flagellum</keyword>
<keyword evidence="9" id="KW-1185">Reference proteome</keyword>
<keyword evidence="8" id="KW-0282">Flagellum</keyword>
<evidence type="ECO:0000259" key="7">
    <source>
        <dbReference type="Pfam" id="PF22692"/>
    </source>
</evidence>
<evidence type="ECO:0000259" key="5">
    <source>
        <dbReference type="Pfam" id="PF00460"/>
    </source>
</evidence>
<dbReference type="InterPro" id="IPR001444">
    <property type="entry name" value="Flag_bb_rod_N"/>
</dbReference>
<dbReference type="SUPFAM" id="SSF117143">
    <property type="entry name" value="Flagellar hook protein flgE"/>
    <property type="match status" value="1"/>
</dbReference>
<dbReference type="Pfam" id="PF00460">
    <property type="entry name" value="Flg_bb_rod"/>
    <property type="match status" value="1"/>
</dbReference>
<dbReference type="InterPro" id="IPR053967">
    <property type="entry name" value="LlgE_F_G-like_D1"/>
</dbReference>
<feature type="domain" description="Flagellar basal body rod protein N-terminal" evidence="5">
    <location>
        <begin position="5"/>
        <end position="35"/>
    </location>
</feature>
<dbReference type="InterPro" id="IPR010930">
    <property type="entry name" value="Flg_bb/hook_C_dom"/>
</dbReference>
<evidence type="ECO:0000256" key="3">
    <source>
        <dbReference type="ARBA" id="ARBA00023143"/>
    </source>
</evidence>
<dbReference type="InterPro" id="IPR019776">
    <property type="entry name" value="Flagellar_basal_body_rod_CS"/>
</dbReference>
<keyword evidence="8" id="KW-0966">Cell projection</keyword>
<dbReference type="NCBIfam" id="TIGR03506">
    <property type="entry name" value="FlgEFG_subfam"/>
    <property type="match status" value="1"/>
</dbReference>
<dbReference type="AlphaFoldDB" id="A0A8J7INJ9"/>
<evidence type="ECO:0000313" key="8">
    <source>
        <dbReference type="EMBL" id="MBJ6724818.1"/>
    </source>
</evidence>
<dbReference type="NCBIfam" id="TIGR02490">
    <property type="entry name" value="flgF"/>
    <property type="match status" value="1"/>
</dbReference>
<dbReference type="Proteomes" id="UP000636888">
    <property type="component" value="Unassembled WGS sequence"/>
</dbReference>
<sequence>MNSGMYAALSGSISAQKRLEVLTNNLANANTTGFKADRIEFQSLLAQKTGATPNSETPVFSTETFSTDFTSGTLQHTENLLDVALQGDGFFVVNTPNGPAYTRQGNFHRAASGRIVNADGYEVQGTGNLSVNASRIEITGKGEIMADGVQQGTLTVVDFPKPYQMNKVGNGLFAPANAQAAPTAVTTTEVKQGYLEGSNVQVVREMARMIEASRYFDICTRAVRNYDDISSKAANDLGKI</sequence>
<evidence type="ECO:0000259" key="6">
    <source>
        <dbReference type="Pfam" id="PF06429"/>
    </source>
</evidence>
<comment type="subcellular location">
    <subcellularLocation>
        <location evidence="1 4">Bacterial flagellum basal body</location>
    </subcellularLocation>
</comment>
<evidence type="ECO:0000256" key="1">
    <source>
        <dbReference type="ARBA" id="ARBA00004117"/>
    </source>
</evidence>
<comment type="similarity">
    <text evidence="2 4">Belongs to the flagella basal body rod proteins family.</text>
</comment>
<dbReference type="InterPro" id="IPR012836">
    <property type="entry name" value="FlgF"/>
</dbReference>
<comment type="caution">
    <text evidence="8">The sequence shown here is derived from an EMBL/GenBank/DDBJ whole genome shotgun (WGS) entry which is preliminary data.</text>
</comment>
<evidence type="ECO:0000256" key="4">
    <source>
        <dbReference type="RuleBase" id="RU362116"/>
    </source>
</evidence>
<dbReference type="PROSITE" id="PS00588">
    <property type="entry name" value="FLAGELLA_BB_ROD"/>
    <property type="match status" value="1"/>
</dbReference>
<dbReference type="GO" id="GO:0071978">
    <property type="term" value="P:bacterial-type flagellum-dependent swarming motility"/>
    <property type="evidence" value="ECO:0007669"/>
    <property type="project" value="TreeGrafter"/>
</dbReference>
<evidence type="ECO:0000313" key="9">
    <source>
        <dbReference type="Proteomes" id="UP000636888"/>
    </source>
</evidence>
<feature type="domain" description="Flagellar basal-body/hook protein C-terminal" evidence="6">
    <location>
        <begin position="191"/>
        <end position="235"/>
    </location>
</feature>
<dbReference type="Pfam" id="PF22692">
    <property type="entry name" value="LlgE_F_G_D1"/>
    <property type="match status" value="1"/>
</dbReference>
<evidence type="ECO:0000256" key="2">
    <source>
        <dbReference type="ARBA" id="ARBA00009677"/>
    </source>
</evidence>
<keyword evidence="8" id="KW-0969">Cilium</keyword>
<dbReference type="Pfam" id="PF06429">
    <property type="entry name" value="Flg_bbr_C"/>
    <property type="match status" value="1"/>
</dbReference>
<dbReference type="PANTHER" id="PTHR30435:SF19">
    <property type="entry name" value="FLAGELLAR BASAL-BODY ROD PROTEIN FLGG"/>
    <property type="match status" value="1"/>
</dbReference>
<reference evidence="8" key="1">
    <citation type="submission" date="2020-12" db="EMBL/GenBank/DDBJ databases">
        <title>Geomonas sp. Red875, isolated from river sediment.</title>
        <authorList>
            <person name="Xu Z."/>
            <person name="Zhang Z."/>
            <person name="Masuda Y."/>
            <person name="Itoh H."/>
            <person name="Senoo K."/>
        </authorList>
    </citation>
    <scope>NUCLEOTIDE SEQUENCE</scope>
    <source>
        <strain evidence="8">Red875</strain>
    </source>
</reference>
<name>A0A8J7INJ9_9BACT</name>
<dbReference type="InterPro" id="IPR020013">
    <property type="entry name" value="Flagellar_FlgE/F/G"/>
</dbReference>
<dbReference type="GO" id="GO:0030694">
    <property type="term" value="C:bacterial-type flagellum basal body, rod"/>
    <property type="evidence" value="ECO:0007669"/>
    <property type="project" value="InterPro"/>
</dbReference>
<proteinExistence type="inferred from homology"/>
<protein>
    <submittedName>
        <fullName evidence="8">Flagellar basal-body rod protein FlgF</fullName>
    </submittedName>
</protein>
<dbReference type="EMBL" id="JAEMHM010000006">
    <property type="protein sequence ID" value="MBJ6724818.1"/>
    <property type="molecule type" value="Genomic_DNA"/>
</dbReference>